<dbReference type="RefSeq" id="WP_182121347.1">
    <property type="nucleotide sequence ID" value="NZ_CP059567.1"/>
</dbReference>
<accession>A0A7D7S408</accession>
<dbReference type="KEGG" id="nsg:H3L94_06470"/>
<dbReference type="EMBL" id="CP059567">
    <property type="protein sequence ID" value="QMT39526.1"/>
    <property type="molecule type" value="Genomic_DNA"/>
</dbReference>
<protein>
    <submittedName>
        <fullName evidence="1">Uncharacterized protein</fullName>
    </submittedName>
</protein>
<dbReference type="AlphaFoldDB" id="A0A7D7S408"/>
<evidence type="ECO:0000313" key="1">
    <source>
        <dbReference type="EMBL" id="QMT39526.1"/>
    </source>
</evidence>
<gene>
    <name evidence="1" type="ORF">H3L94_06470</name>
</gene>
<name>A0A7D7S408_9NEIS</name>
<evidence type="ECO:0000313" key="2">
    <source>
        <dbReference type="Proteomes" id="UP000514752"/>
    </source>
</evidence>
<dbReference type="Proteomes" id="UP000514752">
    <property type="component" value="Chromosome"/>
</dbReference>
<sequence>MWLYKIFDACKNIPCCSLALPKNLAKRGMVKRLVTFILSDVLQAEKNAADLQRRFGGETVI</sequence>
<proteinExistence type="predicted"/>
<organism evidence="1 2">
    <name type="scientific">Neisseria shayeganii</name>
    <dbReference type="NCBI Taxonomy" id="607712"/>
    <lineage>
        <taxon>Bacteria</taxon>
        <taxon>Pseudomonadati</taxon>
        <taxon>Pseudomonadota</taxon>
        <taxon>Betaproteobacteria</taxon>
        <taxon>Neisseriales</taxon>
        <taxon>Neisseriaceae</taxon>
        <taxon>Neisseria</taxon>
    </lineage>
</organism>
<reference evidence="1 2" key="1">
    <citation type="submission" date="2020-07" db="EMBL/GenBank/DDBJ databases">
        <title>Genomic diversity of species in the Neisseriaceae family.</title>
        <authorList>
            <person name="Vincent A.T."/>
            <person name="Bernet E."/>
            <person name="Veyrier F.J."/>
        </authorList>
    </citation>
    <scope>NUCLEOTIDE SEQUENCE [LARGE SCALE GENOMIC DNA]</scope>
    <source>
        <strain evidence="1 2">DSM 22244</strain>
    </source>
</reference>